<evidence type="ECO:0000256" key="1">
    <source>
        <dbReference type="SAM" id="Phobius"/>
    </source>
</evidence>
<keyword evidence="1" id="KW-0472">Membrane</keyword>
<name>A0A1C3RK00_9PROT</name>
<protein>
    <submittedName>
        <fullName evidence="2">Uncharacterized protein</fullName>
    </submittedName>
</protein>
<proteinExistence type="predicted"/>
<evidence type="ECO:0000313" key="3">
    <source>
        <dbReference type="Proteomes" id="UP000231658"/>
    </source>
</evidence>
<organism evidence="2 3">
    <name type="scientific">Candidatus Terasakiella magnetica</name>
    <dbReference type="NCBI Taxonomy" id="1867952"/>
    <lineage>
        <taxon>Bacteria</taxon>
        <taxon>Pseudomonadati</taxon>
        <taxon>Pseudomonadota</taxon>
        <taxon>Alphaproteobacteria</taxon>
        <taxon>Rhodospirillales</taxon>
        <taxon>Terasakiellaceae</taxon>
        <taxon>Terasakiella</taxon>
    </lineage>
</organism>
<keyword evidence="1" id="KW-0812">Transmembrane</keyword>
<accession>A0A1C3RK00</accession>
<dbReference type="STRING" id="1867952.MTBPR1_60109"/>
<dbReference type="AlphaFoldDB" id="A0A1C3RK00"/>
<dbReference type="RefSeq" id="WP_069189614.1">
    <property type="nucleotide sequence ID" value="NZ_FLYE01000045.1"/>
</dbReference>
<sequence>MTKTNDKQLNNWLDHYKVDVSHNRMSRLEEEIFAKINMAQAPMFAPMGMRESLYTLGGVGLVSSLVLVLSQWLQASSEDVVLATLYSYGGF</sequence>
<dbReference type="Proteomes" id="UP000231658">
    <property type="component" value="Unassembled WGS sequence"/>
</dbReference>
<reference evidence="2 3" key="1">
    <citation type="submission" date="2016-07" db="EMBL/GenBank/DDBJ databases">
        <authorList>
            <person name="Lefevre C.T."/>
        </authorList>
    </citation>
    <scope>NUCLEOTIDE SEQUENCE [LARGE SCALE GENOMIC DNA]</scope>
    <source>
        <strain evidence="2">PR1</strain>
    </source>
</reference>
<keyword evidence="3" id="KW-1185">Reference proteome</keyword>
<gene>
    <name evidence="2" type="ORF">MTBPR1_60109</name>
</gene>
<feature type="transmembrane region" description="Helical" evidence="1">
    <location>
        <begin position="53"/>
        <end position="73"/>
    </location>
</feature>
<dbReference type="OrthoDB" id="9900166at2"/>
<keyword evidence="1" id="KW-1133">Transmembrane helix</keyword>
<dbReference type="EMBL" id="FLYE01000045">
    <property type="protein sequence ID" value="SCA57596.1"/>
    <property type="molecule type" value="Genomic_DNA"/>
</dbReference>
<evidence type="ECO:0000313" key="2">
    <source>
        <dbReference type="EMBL" id="SCA57596.1"/>
    </source>
</evidence>